<gene>
    <name evidence="1" type="ORF">M3B43_06730</name>
</gene>
<dbReference type="EMBL" id="JALXMO010000014">
    <property type="protein sequence ID" value="MCT1607027.1"/>
    <property type="molecule type" value="Genomic_DNA"/>
</dbReference>
<evidence type="ECO:0000313" key="2">
    <source>
        <dbReference type="Proteomes" id="UP001205046"/>
    </source>
</evidence>
<reference evidence="1 2" key="1">
    <citation type="submission" date="2022-04" db="EMBL/GenBank/DDBJ databases">
        <title>Human microbiome associated bacterial genomes.</title>
        <authorList>
            <person name="Sandstrom S."/>
            <person name="Salamzade R."/>
            <person name="Kalan L.R."/>
        </authorList>
    </citation>
    <scope>NUCLEOTIDE SEQUENCE [LARGE SCALE GENOMIC DNA]</scope>
    <source>
        <strain evidence="2">p3-SID767</strain>
    </source>
</reference>
<organism evidence="1 2">
    <name type="scientific">Nesterenkonia massiliensis</name>
    <dbReference type="NCBI Taxonomy" id="1232429"/>
    <lineage>
        <taxon>Bacteria</taxon>
        <taxon>Bacillati</taxon>
        <taxon>Actinomycetota</taxon>
        <taxon>Actinomycetes</taxon>
        <taxon>Micrococcales</taxon>
        <taxon>Micrococcaceae</taxon>
        <taxon>Nesterenkonia</taxon>
    </lineage>
</organism>
<dbReference type="RefSeq" id="WP_260073050.1">
    <property type="nucleotide sequence ID" value="NZ_JALXMO010000014.1"/>
</dbReference>
<accession>A0ABT2HQQ8</accession>
<keyword evidence="2" id="KW-1185">Reference proteome</keyword>
<sequence length="87" mass="9314">MGIDSIKLAEAIIVELARTKRTVKGLSEATGIPNSTLDRKLKHPQRWPLTVVDLGDIAAALQKSPLELLSQALSDAGKSREPQTLAA</sequence>
<evidence type="ECO:0008006" key="3">
    <source>
        <dbReference type="Google" id="ProtNLM"/>
    </source>
</evidence>
<dbReference type="Proteomes" id="UP001205046">
    <property type="component" value="Unassembled WGS sequence"/>
</dbReference>
<evidence type="ECO:0000313" key="1">
    <source>
        <dbReference type="EMBL" id="MCT1607027.1"/>
    </source>
</evidence>
<name>A0ABT2HQQ8_9MICC</name>
<proteinExistence type="predicted"/>
<protein>
    <recommendedName>
        <fullName evidence="3">HTH cro/C1-type domain-containing protein</fullName>
    </recommendedName>
</protein>
<comment type="caution">
    <text evidence="1">The sequence shown here is derived from an EMBL/GenBank/DDBJ whole genome shotgun (WGS) entry which is preliminary data.</text>
</comment>